<keyword evidence="4" id="KW-1133">Transmembrane helix</keyword>
<feature type="region of interest" description="Disordered" evidence="7">
    <location>
        <begin position="653"/>
        <end position="682"/>
    </location>
</feature>
<dbReference type="Pfam" id="PF01822">
    <property type="entry name" value="WSC"/>
    <property type="match status" value="1"/>
</dbReference>
<evidence type="ECO:0000256" key="4">
    <source>
        <dbReference type="ARBA" id="ARBA00022989"/>
    </source>
</evidence>
<evidence type="ECO:0000256" key="3">
    <source>
        <dbReference type="ARBA" id="ARBA00022729"/>
    </source>
</evidence>
<protein>
    <recommendedName>
        <fullName evidence="9">WSC domain-containing protein</fullName>
    </recommendedName>
</protein>
<feature type="signal peptide" evidence="8">
    <location>
        <begin position="1"/>
        <end position="25"/>
    </location>
</feature>
<sequence length="1026" mass="103891">MPAAARYLPALLLLLISLASNDVLGSKETQTTPALLHVHRQVESDGPHEPEPNRLGVPGLTIGPNILSSLLNPPAQTTLSITTITSSAAPTLESNSAAIGSLISLLNTILGSLTTSLPNVGTAVVNSNAALPTDIASFVPLISALESVQPGGQQDTTTLAEGTLPPIVPVPGPTFSGQLPFLSPGLSLPFSLPVPTNVIPTPGVVSVLSAILPTAPVPTSDIPLLISEITPLIPLLSTELASVLPLLQSFQSMVSSELPVPIPELQSLTEVILSEMASLPLPASLTELLSSELASVPVSVPTSVLPILDIASILSAIIPSVPLPTASIPPLISEIAPLIPMLSTNIPSALPLLESLQSMLSSELSVFEPEVASLTAMLASEVSSIAQAGLSEATVLTSELPAIITLNLPSTTIQVSIPTSIVSELSGISLPTEIPLSQLAASLSNVAGPSNTALAGDVVGVIASALASMVSNTPVDSLVSQVMVAAGSASSEAVGVGCSRLTLVGDSVIAVSVPCSSVSPAAPFVGESSSMAPITTPCSAIASTIFPPASVSTVFVNLSGQPTSNSVFGTGSSSASTCTLRHGASNSLSPQAGGAGQMISVVSISTQTITVTSVELSIIATCLGGKPTSMLTCQSLPACPPCPTNLPCLPDDVGSSSGSNSGSERYSGSQSNSGSGSSFGLGNNSGVTSLPSPLNGAGSGPCPGQGYLCDDCVNGWFCPPPLTPALPAPCGYGWPCYHCSSGWFCIPSPTTAPESVTVNPPTQATSGNAPVGGAVVEITVTSTQSLTVFETAAAAETLHPATAGWQYGGCYKDDAARALKNDSITATVVGGMTTEICITFCETLGYRLAGTEAGYMCFCGDEVVDSWRIAESDCGIPCEGEPEFVCGGNLALSIWSITGRVPKAPGPEMSFTMPTLSPGQTEMAVFTGAVRQSLISVTSAVWEWPADEDDLNDDDIGIEEEVSTVAIATDVTLKNMQANPTAIDAEGMASSVRAIVSAAIVEVQMMAASEVARAKSMIDEAHTVVG</sequence>
<evidence type="ECO:0000259" key="9">
    <source>
        <dbReference type="PROSITE" id="PS51212"/>
    </source>
</evidence>
<evidence type="ECO:0000256" key="6">
    <source>
        <dbReference type="ARBA" id="ARBA00023180"/>
    </source>
</evidence>
<keyword evidence="11" id="KW-1185">Reference proteome</keyword>
<dbReference type="EMBL" id="MU859143">
    <property type="protein sequence ID" value="KAK3951616.1"/>
    <property type="molecule type" value="Genomic_DNA"/>
</dbReference>
<dbReference type="GO" id="GO:0005886">
    <property type="term" value="C:plasma membrane"/>
    <property type="evidence" value="ECO:0007669"/>
    <property type="project" value="TreeGrafter"/>
</dbReference>
<feature type="domain" description="WSC" evidence="9">
    <location>
        <begin position="804"/>
        <end position="898"/>
    </location>
</feature>
<keyword evidence="3 8" id="KW-0732">Signal</keyword>
<gene>
    <name evidence="10" type="ORF">QBC32DRAFT_159629</name>
</gene>
<dbReference type="SMART" id="SM00321">
    <property type="entry name" value="WSC"/>
    <property type="match status" value="1"/>
</dbReference>
<evidence type="ECO:0000256" key="7">
    <source>
        <dbReference type="SAM" id="MobiDB-lite"/>
    </source>
</evidence>
<evidence type="ECO:0000256" key="5">
    <source>
        <dbReference type="ARBA" id="ARBA00023136"/>
    </source>
</evidence>
<evidence type="ECO:0000256" key="1">
    <source>
        <dbReference type="ARBA" id="ARBA00004167"/>
    </source>
</evidence>
<organism evidence="10 11">
    <name type="scientific">Pseudoneurospora amorphoporcata</name>
    <dbReference type="NCBI Taxonomy" id="241081"/>
    <lineage>
        <taxon>Eukaryota</taxon>
        <taxon>Fungi</taxon>
        <taxon>Dikarya</taxon>
        <taxon>Ascomycota</taxon>
        <taxon>Pezizomycotina</taxon>
        <taxon>Sordariomycetes</taxon>
        <taxon>Sordariomycetidae</taxon>
        <taxon>Sordariales</taxon>
        <taxon>Sordariaceae</taxon>
        <taxon>Pseudoneurospora</taxon>
    </lineage>
</organism>
<dbReference type="PROSITE" id="PS51212">
    <property type="entry name" value="WSC"/>
    <property type="match status" value="1"/>
</dbReference>
<comment type="subcellular location">
    <subcellularLocation>
        <location evidence="1">Membrane</location>
        <topology evidence="1">Single-pass membrane protein</topology>
    </subcellularLocation>
</comment>
<dbReference type="AlphaFoldDB" id="A0AAN6NTM3"/>
<dbReference type="PANTHER" id="PTHR24269">
    <property type="entry name" value="KREMEN PROTEIN"/>
    <property type="match status" value="1"/>
</dbReference>
<evidence type="ECO:0000256" key="2">
    <source>
        <dbReference type="ARBA" id="ARBA00022692"/>
    </source>
</evidence>
<name>A0AAN6NTM3_9PEZI</name>
<reference evidence="10" key="2">
    <citation type="submission" date="2023-06" db="EMBL/GenBank/DDBJ databases">
        <authorList>
            <consortium name="Lawrence Berkeley National Laboratory"/>
            <person name="Mondo S.J."/>
            <person name="Hensen N."/>
            <person name="Bonometti L."/>
            <person name="Westerberg I."/>
            <person name="Brannstrom I.O."/>
            <person name="Guillou S."/>
            <person name="Cros-Aarteil S."/>
            <person name="Calhoun S."/>
            <person name="Haridas S."/>
            <person name="Kuo A."/>
            <person name="Pangilinan J."/>
            <person name="Riley R."/>
            <person name="Labutti K."/>
            <person name="Andreopoulos B."/>
            <person name="Lipzen A."/>
            <person name="Chen C."/>
            <person name="Yanf M."/>
            <person name="Daum C."/>
            <person name="Ng V."/>
            <person name="Clum A."/>
            <person name="Steindorff A."/>
            <person name="Ohm R."/>
            <person name="Martin F."/>
            <person name="Silar P."/>
            <person name="Natvig D."/>
            <person name="Lalanne C."/>
            <person name="Gautier V."/>
            <person name="Ament-Velasquez S.L."/>
            <person name="Kruys A."/>
            <person name="Hutchinson M.I."/>
            <person name="Powell A.J."/>
            <person name="Barry K."/>
            <person name="Miller A.N."/>
            <person name="Grigoriev I.V."/>
            <person name="Debuchy R."/>
            <person name="Gladieux P."/>
            <person name="Thoren M.H."/>
            <person name="Johannesson H."/>
        </authorList>
    </citation>
    <scope>NUCLEOTIDE SEQUENCE</scope>
    <source>
        <strain evidence="10">CBS 626.80</strain>
    </source>
</reference>
<evidence type="ECO:0000313" key="11">
    <source>
        <dbReference type="Proteomes" id="UP001303222"/>
    </source>
</evidence>
<accession>A0AAN6NTM3</accession>
<keyword evidence="6" id="KW-0325">Glycoprotein</keyword>
<keyword evidence="5" id="KW-0472">Membrane</keyword>
<dbReference type="PANTHER" id="PTHR24269:SF16">
    <property type="entry name" value="PROTEIN SLG1"/>
    <property type="match status" value="1"/>
</dbReference>
<comment type="caution">
    <text evidence="10">The sequence shown here is derived from an EMBL/GenBank/DDBJ whole genome shotgun (WGS) entry which is preliminary data.</text>
</comment>
<dbReference type="InterPro" id="IPR002889">
    <property type="entry name" value="WSC_carb-bd"/>
</dbReference>
<proteinExistence type="predicted"/>
<evidence type="ECO:0000313" key="10">
    <source>
        <dbReference type="EMBL" id="KAK3951616.1"/>
    </source>
</evidence>
<feature type="chain" id="PRO_5042851199" description="WSC domain-containing protein" evidence="8">
    <location>
        <begin position="26"/>
        <end position="1026"/>
    </location>
</feature>
<evidence type="ECO:0000256" key="8">
    <source>
        <dbReference type="SAM" id="SignalP"/>
    </source>
</evidence>
<keyword evidence="2" id="KW-0812">Transmembrane</keyword>
<reference evidence="10" key="1">
    <citation type="journal article" date="2023" name="Mol. Phylogenet. Evol.">
        <title>Genome-scale phylogeny and comparative genomics of the fungal order Sordariales.</title>
        <authorList>
            <person name="Hensen N."/>
            <person name="Bonometti L."/>
            <person name="Westerberg I."/>
            <person name="Brannstrom I.O."/>
            <person name="Guillou S."/>
            <person name="Cros-Aarteil S."/>
            <person name="Calhoun S."/>
            <person name="Haridas S."/>
            <person name="Kuo A."/>
            <person name="Mondo S."/>
            <person name="Pangilinan J."/>
            <person name="Riley R."/>
            <person name="LaButti K."/>
            <person name="Andreopoulos B."/>
            <person name="Lipzen A."/>
            <person name="Chen C."/>
            <person name="Yan M."/>
            <person name="Daum C."/>
            <person name="Ng V."/>
            <person name="Clum A."/>
            <person name="Steindorff A."/>
            <person name="Ohm R.A."/>
            <person name="Martin F."/>
            <person name="Silar P."/>
            <person name="Natvig D.O."/>
            <person name="Lalanne C."/>
            <person name="Gautier V."/>
            <person name="Ament-Velasquez S.L."/>
            <person name="Kruys A."/>
            <person name="Hutchinson M.I."/>
            <person name="Powell A.J."/>
            <person name="Barry K."/>
            <person name="Miller A.N."/>
            <person name="Grigoriev I.V."/>
            <person name="Debuchy R."/>
            <person name="Gladieux P."/>
            <person name="Hiltunen Thoren M."/>
            <person name="Johannesson H."/>
        </authorList>
    </citation>
    <scope>NUCLEOTIDE SEQUENCE</scope>
    <source>
        <strain evidence="10">CBS 626.80</strain>
    </source>
</reference>
<dbReference type="Proteomes" id="UP001303222">
    <property type="component" value="Unassembled WGS sequence"/>
</dbReference>
<dbReference type="InterPro" id="IPR051836">
    <property type="entry name" value="Kremen_rcpt"/>
</dbReference>